<feature type="transmembrane region" description="Helical" evidence="15">
    <location>
        <begin position="245"/>
        <end position="268"/>
    </location>
</feature>
<dbReference type="Pfam" id="PF22461">
    <property type="entry name" value="SLBB_2"/>
    <property type="match status" value="1"/>
</dbReference>
<evidence type="ECO:0000256" key="8">
    <source>
        <dbReference type="ARBA" id="ARBA00023047"/>
    </source>
</evidence>
<evidence type="ECO:0000313" key="22">
    <source>
        <dbReference type="EMBL" id="MSB74168.1"/>
    </source>
</evidence>
<keyword evidence="14" id="KW-0449">Lipoprotein</keyword>
<dbReference type="Pfam" id="PF02563">
    <property type="entry name" value="Poly_export"/>
    <property type="match status" value="1"/>
</dbReference>
<keyword evidence="10" id="KW-0626">Porin</keyword>
<evidence type="ECO:0000256" key="13">
    <source>
        <dbReference type="ARBA" id="ARBA00023237"/>
    </source>
</evidence>
<dbReference type="Proteomes" id="UP001198806">
    <property type="component" value="Unassembled WGS sequence"/>
</dbReference>
<dbReference type="PANTHER" id="PTHR33619">
    <property type="entry name" value="POLYSACCHARIDE EXPORT PROTEIN GFCE-RELATED"/>
    <property type="match status" value="1"/>
</dbReference>
<keyword evidence="15" id="KW-1133">Transmembrane helix</keyword>
<evidence type="ECO:0000313" key="21">
    <source>
        <dbReference type="EMBL" id="MRZ53335.1"/>
    </source>
</evidence>
<dbReference type="InterPro" id="IPR003715">
    <property type="entry name" value="Poly_export_N"/>
</dbReference>
<evidence type="ECO:0000259" key="17">
    <source>
        <dbReference type="Pfam" id="PF22461"/>
    </source>
</evidence>
<keyword evidence="3" id="KW-0813">Transport</keyword>
<sequence>MRIKLISVVILFVLLLGACSAPKDVVYLQGVDTLTPEQISQMNQTYTSRISKDDLLAISVTAPDPSVTTPFNPPVFAYAQQGDQPIAASQSMYTYLVDSDGNINFPVLGKIHVAGLSKQELCDELQSKLSKYIENPLVNVQITNYRITVMGEVNRPGTFTIKNDRISILDAFGYVGDLAITANRKNILLIRDNDGQKEFVRMDITDPSLFTSPYFYLRQNDVIYVEPNLAKQRNSRFSQSKQYNITVFSSIISAISVISSMVITIINIKK</sequence>
<dbReference type="Proteomes" id="UP000463337">
    <property type="component" value="Unassembled WGS sequence"/>
</dbReference>
<evidence type="ECO:0000313" key="24">
    <source>
        <dbReference type="EMBL" id="WET65886.1"/>
    </source>
</evidence>
<dbReference type="EMBL" id="JAQMPX010000094">
    <property type="protein sequence ID" value="MDB9139423.1"/>
    <property type="molecule type" value="Genomic_DNA"/>
</dbReference>
<evidence type="ECO:0000313" key="18">
    <source>
        <dbReference type="EMBL" id="MCB6519030.1"/>
    </source>
</evidence>
<dbReference type="GO" id="GO:0015288">
    <property type="term" value="F:porin activity"/>
    <property type="evidence" value="ECO:0007669"/>
    <property type="project" value="UniProtKB-KW"/>
</dbReference>
<evidence type="ECO:0000313" key="25">
    <source>
        <dbReference type="Proteomes" id="UP000315827"/>
    </source>
</evidence>
<keyword evidence="12" id="KW-0564">Palmitate</keyword>
<comment type="subcellular location">
    <subcellularLocation>
        <location evidence="1">Cell outer membrane</location>
        <topology evidence="1">Multi-pass membrane protein</topology>
    </subcellularLocation>
</comment>
<accession>A0A3E4MPC9</accession>
<evidence type="ECO:0000256" key="3">
    <source>
        <dbReference type="ARBA" id="ARBA00022448"/>
    </source>
</evidence>
<dbReference type="RefSeq" id="WP_008778266.1">
    <property type="nucleotide sequence ID" value="NZ_AP019729.1"/>
</dbReference>
<evidence type="ECO:0000256" key="1">
    <source>
        <dbReference type="ARBA" id="ARBA00004571"/>
    </source>
</evidence>
<evidence type="ECO:0000256" key="12">
    <source>
        <dbReference type="ARBA" id="ARBA00023139"/>
    </source>
</evidence>
<dbReference type="Proteomes" id="UP001221009">
    <property type="component" value="Chromosome"/>
</dbReference>
<feature type="domain" description="Polysaccharide export protein N-terminal" evidence="16">
    <location>
        <begin position="44"/>
        <end position="142"/>
    </location>
</feature>
<keyword evidence="8" id="KW-0625">Polysaccharide transport</keyword>
<dbReference type="InterPro" id="IPR054765">
    <property type="entry name" value="SLBB_dom"/>
</dbReference>
<evidence type="ECO:0000259" key="16">
    <source>
        <dbReference type="Pfam" id="PF02563"/>
    </source>
</evidence>
<feature type="domain" description="SLBB" evidence="17">
    <location>
        <begin position="146"/>
        <end position="225"/>
    </location>
</feature>
<evidence type="ECO:0000256" key="11">
    <source>
        <dbReference type="ARBA" id="ARBA00023136"/>
    </source>
</evidence>
<evidence type="ECO:0000256" key="15">
    <source>
        <dbReference type="SAM" id="Phobius"/>
    </source>
</evidence>
<dbReference type="EMBL" id="WKLT01000006">
    <property type="protein sequence ID" value="MRY57863.1"/>
    <property type="molecule type" value="Genomic_DNA"/>
</dbReference>
<dbReference type="GO" id="GO:0046930">
    <property type="term" value="C:pore complex"/>
    <property type="evidence" value="ECO:0007669"/>
    <property type="project" value="UniProtKB-KW"/>
</dbReference>
<evidence type="ECO:0000256" key="5">
    <source>
        <dbReference type="ARBA" id="ARBA00022597"/>
    </source>
</evidence>
<proteinExistence type="inferred from homology"/>
<reference evidence="18" key="3">
    <citation type="submission" date="2021-10" db="EMBL/GenBank/DDBJ databases">
        <title>Collection of gut derived symbiotic bacterial strains cultured from healthy donors.</title>
        <authorList>
            <person name="Lin H."/>
            <person name="Littmann E."/>
            <person name="Kohout C."/>
            <person name="Pamer E.G."/>
        </authorList>
    </citation>
    <scope>NUCLEOTIDE SEQUENCE</scope>
    <source>
        <strain evidence="18">DFI.2.94</strain>
    </source>
</reference>
<reference evidence="26 27" key="1">
    <citation type="journal article" date="2019" name="Nat. Med.">
        <title>A library of human gut bacterial isolates paired with longitudinal multiomics data enables mechanistic microbiome research.</title>
        <authorList>
            <person name="Poyet M."/>
            <person name="Groussin M."/>
            <person name="Gibbons S.M."/>
            <person name="Avila-Pacheco J."/>
            <person name="Jiang X."/>
            <person name="Kearney S.M."/>
            <person name="Perrotta A.R."/>
            <person name="Berdy B."/>
            <person name="Zhao S."/>
            <person name="Lieberman T.D."/>
            <person name="Swanson P.K."/>
            <person name="Smith M."/>
            <person name="Roesemann S."/>
            <person name="Alexander J.E."/>
            <person name="Rich S.A."/>
            <person name="Livny J."/>
            <person name="Vlamakis H."/>
            <person name="Clish C."/>
            <person name="Bullock K."/>
            <person name="Deik A."/>
            <person name="Scott J."/>
            <person name="Pierce K.A."/>
            <person name="Xavier R.J."/>
            <person name="Alm E.J."/>
        </authorList>
    </citation>
    <scope>NUCLEOTIDE SEQUENCE [LARGE SCALE GENOMIC DNA]</scope>
    <source>
        <strain evidence="21 26">BIOML-A2</strain>
        <strain evidence="22 27">BIOML-A20</strain>
        <strain evidence="20 28">BIOML-A41</strain>
    </source>
</reference>
<dbReference type="AlphaFoldDB" id="A0A3E4MPC9"/>
<evidence type="ECO:0000256" key="7">
    <source>
        <dbReference type="ARBA" id="ARBA00022729"/>
    </source>
</evidence>
<dbReference type="GO" id="GO:0015159">
    <property type="term" value="F:polysaccharide transmembrane transporter activity"/>
    <property type="evidence" value="ECO:0007669"/>
    <property type="project" value="InterPro"/>
</dbReference>
<dbReference type="PANTHER" id="PTHR33619:SF3">
    <property type="entry name" value="POLYSACCHARIDE EXPORT PROTEIN GFCE-RELATED"/>
    <property type="match status" value="1"/>
</dbReference>
<dbReference type="EMBL" id="WKMO01000011">
    <property type="protein sequence ID" value="MSB74168.1"/>
    <property type="molecule type" value="Genomic_DNA"/>
</dbReference>
<evidence type="ECO:0000256" key="2">
    <source>
        <dbReference type="ARBA" id="ARBA00009450"/>
    </source>
</evidence>
<keyword evidence="7" id="KW-0732">Signal</keyword>
<evidence type="ECO:0000256" key="4">
    <source>
        <dbReference type="ARBA" id="ARBA00022452"/>
    </source>
</evidence>
<dbReference type="Proteomes" id="UP000315827">
    <property type="component" value="Unassembled WGS sequence"/>
</dbReference>
<dbReference type="EMBL" id="CP120353">
    <property type="protein sequence ID" value="WET65886.1"/>
    <property type="molecule type" value="Genomic_DNA"/>
</dbReference>
<dbReference type="EMBL" id="VOHW01000004">
    <property type="protein sequence ID" value="TWV62278.1"/>
    <property type="molecule type" value="Genomic_DNA"/>
</dbReference>
<keyword evidence="11 15" id="KW-0472">Membrane</keyword>
<reference evidence="24" key="5">
    <citation type="submission" date="2023-03" db="EMBL/GenBank/DDBJ databases">
        <title>Parabacteroides distasonis, a bacteria resistant against UC.</title>
        <authorList>
            <person name="Dai W."/>
        </authorList>
    </citation>
    <scope>NUCLEOTIDE SEQUENCE</scope>
    <source>
        <strain evidence="24">F1-28</strain>
    </source>
</reference>
<evidence type="ECO:0000313" key="28">
    <source>
        <dbReference type="Proteomes" id="UP000463337"/>
    </source>
</evidence>
<evidence type="ECO:0000313" key="20">
    <source>
        <dbReference type="EMBL" id="MRY57863.1"/>
    </source>
</evidence>
<dbReference type="InterPro" id="IPR049712">
    <property type="entry name" value="Poly_export"/>
</dbReference>
<evidence type="ECO:0000256" key="14">
    <source>
        <dbReference type="ARBA" id="ARBA00023288"/>
    </source>
</evidence>
<reference evidence="19" key="4">
    <citation type="submission" date="2023-01" db="EMBL/GenBank/DDBJ databases">
        <title>Human gut microbiome strain richness.</title>
        <authorList>
            <person name="Chen-Liaw A."/>
        </authorList>
    </citation>
    <scope>NUCLEOTIDE SEQUENCE</scope>
    <source>
        <strain evidence="19">D35st1_E5_D35t1_190705</strain>
    </source>
</reference>
<name>A0A3E4MPC9_PARDI</name>
<evidence type="ECO:0000313" key="26">
    <source>
        <dbReference type="Proteomes" id="UP000432516"/>
    </source>
</evidence>
<gene>
    <name evidence="23" type="ORF">FSA05_09295</name>
    <name evidence="20" type="ORF">GKD59_08055</name>
    <name evidence="21" type="ORF">GKD68_01015</name>
    <name evidence="22" type="ORF">GKD70_12900</name>
    <name evidence="18" type="ORF">LI194_14635</name>
    <name evidence="24" type="ORF">P2T59_07825</name>
    <name evidence="19" type="ORF">PN612_13030</name>
</gene>
<organism evidence="23 25">
    <name type="scientific">Parabacteroides distasonis</name>
    <dbReference type="NCBI Taxonomy" id="823"/>
    <lineage>
        <taxon>Bacteria</taxon>
        <taxon>Pseudomonadati</taxon>
        <taxon>Bacteroidota</taxon>
        <taxon>Bacteroidia</taxon>
        <taxon>Bacteroidales</taxon>
        <taxon>Tannerellaceae</taxon>
        <taxon>Parabacteroides</taxon>
    </lineage>
</organism>
<dbReference type="EMBL" id="WKNE01000001">
    <property type="protein sequence ID" value="MRZ53335.1"/>
    <property type="molecule type" value="Genomic_DNA"/>
</dbReference>
<evidence type="ECO:0000256" key="9">
    <source>
        <dbReference type="ARBA" id="ARBA00023065"/>
    </source>
</evidence>
<reference evidence="23 25" key="2">
    <citation type="submission" date="2019-07" db="EMBL/GenBank/DDBJ databases">
        <title>Genome sequencing of Parabacteroides distasonis iSURF_7.</title>
        <authorList>
            <person name="Degefu H.N."/>
            <person name="Ruoff K.L."/>
            <person name="Price C.E."/>
            <person name="Valls R.A."/>
            <person name="O'Toole G.A."/>
        </authorList>
    </citation>
    <scope>NUCLEOTIDE SEQUENCE [LARGE SCALE GENOMIC DNA]</scope>
    <source>
        <strain evidence="23 25">CFPLTA003_1B</strain>
    </source>
</reference>
<dbReference type="PROSITE" id="PS51257">
    <property type="entry name" value="PROKAR_LIPOPROTEIN"/>
    <property type="match status" value="1"/>
</dbReference>
<evidence type="ECO:0000313" key="27">
    <source>
        <dbReference type="Proteomes" id="UP000441609"/>
    </source>
</evidence>
<dbReference type="EMBL" id="JAJCNI010000018">
    <property type="protein sequence ID" value="MCB6519030.1"/>
    <property type="molecule type" value="Genomic_DNA"/>
</dbReference>
<keyword evidence="5" id="KW-0762">Sugar transport</keyword>
<comment type="similarity">
    <text evidence="2">Belongs to the BexD/CtrA/VexA family.</text>
</comment>
<dbReference type="GO" id="GO:0006811">
    <property type="term" value="P:monoatomic ion transport"/>
    <property type="evidence" value="ECO:0007669"/>
    <property type="project" value="UniProtKB-KW"/>
</dbReference>
<dbReference type="Proteomes" id="UP000432516">
    <property type="component" value="Unassembled WGS sequence"/>
</dbReference>
<dbReference type="Gene3D" id="3.30.1950.10">
    <property type="entry name" value="wza like domain"/>
    <property type="match status" value="1"/>
</dbReference>
<keyword evidence="4" id="KW-1134">Transmembrane beta strand</keyword>
<evidence type="ECO:0000256" key="10">
    <source>
        <dbReference type="ARBA" id="ARBA00023114"/>
    </source>
</evidence>
<evidence type="ECO:0000256" key="6">
    <source>
        <dbReference type="ARBA" id="ARBA00022692"/>
    </source>
</evidence>
<keyword evidence="9" id="KW-0406">Ion transport</keyword>
<evidence type="ECO:0000313" key="23">
    <source>
        <dbReference type="EMBL" id="TWV62278.1"/>
    </source>
</evidence>
<dbReference type="OrthoDB" id="662756at2"/>
<protein>
    <submittedName>
        <fullName evidence="23">Polysaccharide export protein</fullName>
    </submittedName>
</protein>
<keyword evidence="13" id="KW-0998">Cell outer membrane</keyword>
<dbReference type="GO" id="GO:0009279">
    <property type="term" value="C:cell outer membrane"/>
    <property type="evidence" value="ECO:0007669"/>
    <property type="project" value="UniProtKB-SubCell"/>
</dbReference>
<dbReference type="Proteomes" id="UP001211522">
    <property type="component" value="Unassembled WGS sequence"/>
</dbReference>
<dbReference type="Proteomes" id="UP000441609">
    <property type="component" value="Unassembled WGS sequence"/>
</dbReference>
<evidence type="ECO:0000313" key="19">
    <source>
        <dbReference type="EMBL" id="MDB9139423.1"/>
    </source>
</evidence>
<keyword evidence="6 15" id="KW-0812">Transmembrane</keyword>